<dbReference type="GO" id="GO:0006284">
    <property type="term" value="P:base-excision repair"/>
    <property type="evidence" value="ECO:0007669"/>
    <property type="project" value="InterPro"/>
</dbReference>
<organism evidence="6 7">
    <name type="scientific">Clostridium amylolyticum</name>
    <dbReference type="NCBI Taxonomy" id="1121298"/>
    <lineage>
        <taxon>Bacteria</taxon>
        <taxon>Bacillati</taxon>
        <taxon>Bacillota</taxon>
        <taxon>Clostridia</taxon>
        <taxon>Eubacteriales</taxon>
        <taxon>Clostridiaceae</taxon>
        <taxon>Clostridium</taxon>
    </lineage>
</organism>
<dbReference type="AlphaFoldDB" id="A0A1M6CTP9"/>
<keyword evidence="7" id="KW-1185">Reference proteome</keyword>
<evidence type="ECO:0000256" key="4">
    <source>
        <dbReference type="ARBA" id="ARBA00023204"/>
    </source>
</evidence>
<evidence type="ECO:0000256" key="5">
    <source>
        <dbReference type="HAMAP-Rule" id="MF_00527"/>
    </source>
</evidence>
<proteinExistence type="inferred from homology"/>
<dbReference type="FunFam" id="3.10.300.10:FF:000001">
    <property type="entry name" value="Putative 3-methyladenine DNA glycosylase"/>
    <property type="match status" value="1"/>
</dbReference>
<dbReference type="GO" id="GO:0003905">
    <property type="term" value="F:alkylbase DNA N-glycosylase activity"/>
    <property type="evidence" value="ECO:0007669"/>
    <property type="project" value="InterPro"/>
</dbReference>
<accession>A0A1M6CTP9</accession>
<dbReference type="HAMAP" id="MF_00527">
    <property type="entry name" value="3MGH"/>
    <property type="match status" value="1"/>
</dbReference>
<dbReference type="CDD" id="cd00540">
    <property type="entry name" value="AAG"/>
    <property type="match status" value="1"/>
</dbReference>
<reference evidence="6 7" key="1">
    <citation type="submission" date="2016-11" db="EMBL/GenBank/DDBJ databases">
        <authorList>
            <person name="Jaros S."/>
            <person name="Januszkiewicz K."/>
            <person name="Wedrychowicz H."/>
        </authorList>
    </citation>
    <scope>NUCLEOTIDE SEQUENCE [LARGE SCALE GENOMIC DNA]</scope>
    <source>
        <strain evidence="6 7">DSM 21864</strain>
    </source>
</reference>
<dbReference type="Gene3D" id="3.10.300.10">
    <property type="entry name" value="Methylpurine-DNA glycosylase (MPG)"/>
    <property type="match status" value="1"/>
</dbReference>
<dbReference type="EC" id="3.2.2.-" evidence="5"/>
<keyword evidence="4 5" id="KW-0234">DNA repair</keyword>
<dbReference type="InterPro" id="IPR003180">
    <property type="entry name" value="MPG"/>
</dbReference>
<dbReference type="NCBIfam" id="TIGR00567">
    <property type="entry name" value="3mg"/>
    <property type="match status" value="1"/>
</dbReference>
<evidence type="ECO:0000313" key="7">
    <source>
        <dbReference type="Proteomes" id="UP000184080"/>
    </source>
</evidence>
<dbReference type="Proteomes" id="UP000184080">
    <property type="component" value="Unassembled WGS sequence"/>
</dbReference>
<dbReference type="NCBIfam" id="NF002003">
    <property type="entry name" value="PRK00802.1-3"/>
    <property type="match status" value="1"/>
</dbReference>
<dbReference type="InterPro" id="IPR036995">
    <property type="entry name" value="MPG_sf"/>
</dbReference>
<name>A0A1M6CTP9_9CLOT</name>
<evidence type="ECO:0000313" key="6">
    <source>
        <dbReference type="EMBL" id="SHI64455.1"/>
    </source>
</evidence>
<dbReference type="Pfam" id="PF02245">
    <property type="entry name" value="Pur_DNA_glyco"/>
    <property type="match status" value="1"/>
</dbReference>
<keyword evidence="3 5" id="KW-0378">Hydrolase</keyword>
<dbReference type="PANTHER" id="PTHR10429:SF0">
    <property type="entry name" value="DNA-3-METHYLADENINE GLYCOSYLASE"/>
    <property type="match status" value="1"/>
</dbReference>
<dbReference type="EMBL" id="FQZO01000001">
    <property type="protein sequence ID" value="SHI64455.1"/>
    <property type="molecule type" value="Genomic_DNA"/>
</dbReference>
<evidence type="ECO:0000256" key="3">
    <source>
        <dbReference type="ARBA" id="ARBA00022801"/>
    </source>
</evidence>
<dbReference type="OrthoDB" id="9794313at2"/>
<dbReference type="InterPro" id="IPR011034">
    <property type="entry name" value="Formyl_transferase-like_C_sf"/>
</dbReference>
<dbReference type="SUPFAM" id="SSF50486">
    <property type="entry name" value="FMT C-terminal domain-like"/>
    <property type="match status" value="1"/>
</dbReference>
<dbReference type="GO" id="GO:0003677">
    <property type="term" value="F:DNA binding"/>
    <property type="evidence" value="ECO:0007669"/>
    <property type="project" value="InterPro"/>
</dbReference>
<comment type="similarity">
    <text evidence="1 5">Belongs to the DNA glycosylase MPG family.</text>
</comment>
<dbReference type="STRING" id="1121298.SAMN05444401_1235"/>
<dbReference type="NCBIfam" id="NF002001">
    <property type="entry name" value="PRK00802.1-1"/>
    <property type="match status" value="1"/>
</dbReference>
<gene>
    <name evidence="6" type="ORF">SAMN05444401_1235</name>
</gene>
<sequence>MKLTKEFYNRDSLIVAEKLLGKILVSEVNGEVLAGKIVETEAYRGAEDKAAHSYNNRRTLRTEVMFGEAARAYIYFIYGMYNCMNIVCEEVGTPQAVLIRALEPVEGIELMCKNRYKKFYEELTNREKVNLSNGPGKLCKALNIDRTLNGENLLGDKLYLVEGEKINKKDIVLAKRVGIDYAEEAKDFLWRFYIKDNKYVSKK</sequence>
<evidence type="ECO:0000256" key="1">
    <source>
        <dbReference type="ARBA" id="ARBA00009232"/>
    </source>
</evidence>
<dbReference type="RefSeq" id="WP_073004616.1">
    <property type="nucleotide sequence ID" value="NZ_FQZO01000001.1"/>
</dbReference>
<dbReference type="PANTHER" id="PTHR10429">
    <property type="entry name" value="DNA-3-METHYLADENINE GLYCOSYLASE"/>
    <property type="match status" value="1"/>
</dbReference>
<protein>
    <recommendedName>
        <fullName evidence="5">Putative 3-methyladenine DNA glycosylase</fullName>
        <ecNumber evidence="5">3.2.2.-</ecNumber>
    </recommendedName>
</protein>
<keyword evidence="2 5" id="KW-0227">DNA damage</keyword>
<evidence type="ECO:0000256" key="2">
    <source>
        <dbReference type="ARBA" id="ARBA00022763"/>
    </source>
</evidence>